<evidence type="ECO:0000256" key="1">
    <source>
        <dbReference type="ARBA" id="ARBA00004170"/>
    </source>
</evidence>
<evidence type="ECO:0000256" key="7">
    <source>
        <dbReference type="ARBA" id="ARBA00022821"/>
    </source>
</evidence>
<keyword evidence="17" id="KW-1185">Reference proteome</keyword>
<dbReference type="GO" id="GO:0005524">
    <property type="term" value="F:ATP binding"/>
    <property type="evidence" value="ECO:0007669"/>
    <property type="project" value="UniProtKB-KW"/>
</dbReference>
<protein>
    <submittedName>
        <fullName evidence="16">Uncharacterized protein</fullName>
    </submittedName>
</protein>
<dbReference type="InterPro" id="IPR042197">
    <property type="entry name" value="Apaf_helical"/>
</dbReference>
<comment type="similarity">
    <text evidence="2">Belongs to the caleosin family.</text>
</comment>
<dbReference type="InterPro" id="IPR038005">
    <property type="entry name" value="RX-like_CC"/>
</dbReference>
<evidence type="ECO:0000256" key="4">
    <source>
        <dbReference type="ARBA" id="ARBA00022614"/>
    </source>
</evidence>
<sequence length="1184" mass="137376">MYDSSLFGLLQMLYETLKNEAKFLLNVGNQIQDIRAEINRIQCFLQDADAKKPEYETVRNWIADIRDVAYDVEDILEKYTHKIISRKDRSIWKENLALHSIGMETKDVMSRIDNIKRCMKTYVDTGIRAIRQGESSSEKSQWLTRSYSHLVDDDFVGLEEEVNKLVEELISEENDEFHGVFAICGMGGLGKTTLARKAYRHDDVQSNFQAFAWASISKQWQARDVLQGILTKLEPQNRKQINMMMDDELVKELYKIQQNEKCLIVLDDIWSTNFWNSVKHAFPKGKGSRSKILLTTRKKDVCTHIDPTCFLFEPRCLDAEESWKLLHKKAFPRVNTPDLKIDFELERLGKEMVNECGGLPLAIIVLAGLLARRPKVDEWRRTSQNLNLHMSGESFEQDGGIHGVLALSYYDLPYQLKPCFLYLGNFPEDQKISARRLYQLWAAEGIISLEGNQGEETAMMEVGECYLQELAQRYMVQVELEETTGRIKSCRLHDLMRDTCLLKAKEENFLNTISPQNLVQPMRCSSSAKAISTRTLRRLSITIDNDVQNYFSTDDKSFQHVRSVFFFPGQIGREGTSFPLPIFQGLCNNFIMLRILHLEKFSFDENLHKAIGNLVHLRYLSFRHSRFQKLPSSVGNLKYLQTLDSRVNFFSYLTLPNTIQKLQNLRNLYLPPSHQNTYKLELSPLSQLEMLKNFDTQVSPFRDLFKLTKLQKLAAVLSLELDEMEEIIDHLTLKTGRLRETSFRVYYRFHSEKDLNLLKRLLGCHHLRKLDLIGHISKLPEHHFFSQSLTKLTLRRSRLEVDPMLILQKLPKLFTLSLRGDAFVGKEMYCYAQGFPLLKTLKIQGLPNLESWKVETGALPNLIHLEIEDCKKLEKVPDGLKYLTKIQEITIIDMPDTFQNRLQEVQGEDFDKVQFRKYFDTHKFPKIKSKMLLSGHAYVDGWPIMHFKLYSQEILPVCTDVCLPIEVVFGRLMGWDNAMVMWNSFSVEMKSKVVKNGGDWLRIELDLARGLVAPDMEHPHGTPGHRHHGMSVLQQHVAFFDMDENGIIYPWETYSGLRQIGFNMIASLIIAIVINAALSYPTLPGWFPSPFFPVHFENSFSMYARTLPDKLTLRELWDMTEGNREAFDFFGWIASKLEWGILYVLARDQDGFLSKEAIRRCFDGSLFEYCAKIQMEAEGWMKEE</sequence>
<dbReference type="InterPro" id="IPR058922">
    <property type="entry name" value="WHD_DRP"/>
</dbReference>
<keyword evidence="8" id="KW-0067">ATP-binding</keyword>
<comment type="caution">
    <text evidence="16">The sequence shown here is derived from an EMBL/GenBank/DDBJ whole genome shotgun (WGS) entry which is preliminary data.</text>
</comment>
<dbReference type="GO" id="GO:0016020">
    <property type="term" value="C:membrane"/>
    <property type="evidence" value="ECO:0007669"/>
    <property type="project" value="UniProtKB-SubCell"/>
</dbReference>
<gene>
    <name evidence="16" type="ORF">RND71_027060</name>
</gene>
<reference evidence="16" key="1">
    <citation type="submission" date="2023-12" db="EMBL/GenBank/DDBJ databases">
        <title>Genome assembly of Anisodus tanguticus.</title>
        <authorList>
            <person name="Wang Y.-J."/>
        </authorList>
    </citation>
    <scope>NUCLEOTIDE SEQUENCE</scope>
    <source>
        <strain evidence="16">KB-2021</strain>
        <tissue evidence="16">Leaf</tissue>
    </source>
</reference>
<evidence type="ECO:0000313" key="17">
    <source>
        <dbReference type="Proteomes" id="UP001291623"/>
    </source>
</evidence>
<organism evidence="16 17">
    <name type="scientific">Anisodus tanguticus</name>
    <dbReference type="NCBI Taxonomy" id="243964"/>
    <lineage>
        <taxon>Eukaryota</taxon>
        <taxon>Viridiplantae</taxon>
        <taxon>Streptophyta</taxon>
        <taxon>Embryophyta</taxon>
        <taxon>Tracheophyta</taxon>
        <taxon>Spermatophyta</taxon>
        <taxon>Magnoliopsida</taxon>
        <taxon>eudicotyledons</taxon>
        <taxon>Gunneridae</taxon>
        <taxon>Pentapetalae</taxon>
        <taxon>asterids</taxon>
        <taxon>lamiids</taxon>
        <taxon>Solanales</taxon>
        <taxon>Solanaceae</taxon>
        <taxon>Solanoideae</taxon>
        <taxon>Hyoscyameae</taxon>
        <taxon>Anisodus</taxon>
    </lineage>
</organism>
<dbReference type="PRINTS" id="PR00364">
    <property type="entry name" value="DISEASERSIST"/>
</dbReference>
<evidence type="ECO:0000256" key="11">
    <source>
        <dbReference type="SAM" id="Coils"/>
    </source>
</evidence>
<keyword evidence="6" id="KW-0547">Nucleotide-binding</keyword>
<dbReference type="InterPro" id="IPR036388">
    <property type="entry name" value="WH-like_DNA-bd_sf"/>
</dbReference>
<feature type="domain" description="Disease resistance protein winged helix" evidence="14">
    <location>
        <begin position="426"/>
        <end position="498"/>
    </location>
</feature>
<dbReference type="Pfam" id="PF18052">
    <property type="entry name" value="Rx_N"/>
    <property type="match status" value="1"/>
</dbReference>
<evidence type="ECO:0000256" key="6">
    <source>
        <dbReference type="ARBA" id="ARBA00022741"/>
    </source>
</evidence>
<dbReference type="GO" id="GO:0051607">
    <property type="term" value="P:defense response to virus"/>
    <property type="evidence" value="ECO:0007669"/>
    <property type="project" value="UniProtKB-ARBA"/>
</dbReference>
<name>A0AAE1V8V4_9SOLA</name>
<dbReference type="InterPro" id="IPR002182">
    <property type="entry name" value="NB-ARC"/>
</dbReference>
<evidence type="ECO:0000256" key="8">
    <source>
        <dbReference type="ARBA" id="ARBA00022840"/>
    </source>
</evidence>
<dbReference type="PANTHER" id="PTHR23155">
    <property type="entry name" value="DISEASE RESISTANCE PROTEIN RP"/>
    <property type="match status" value="1"/>
</dbReference>
<dbReference type="Pfam" id="PF23598">
    <property type="entry name" value="LRR_14"/>
    <property type="match status" value="1"/>
</dbReference>
<dbReference type="Pfam" id="PF00931">
    <property type="entry name" value="NB-ARC"/>
    <property type="match status" value="1"/>
</dbReference>
<dbReference type="GO" id="GO:0043531">
    <property type="term" value="F:ADP binding"/>
    <property type="evidence" value="ECO:0007669"/>
    <property type="project" value="InterPro"/>
</dbReference>
<evidence type="ECO:0000259" key="12">
    <source>
        <dbReference type="Pfam" id="PF00931"/>
    </source>
</evidence>
<dbReference type="FunFam" id="1.10.8.430:FF:000003">
    <property type="entry name" value="Probable disease resistance protein At5g66910"/>
    <property type="match status" value="1"/>
</dbReference>
<evidence type="ECO:0000256" key="3">
    <source>
        <dbReference type="ARBA" id="ARBA00008894"/>
    </source>
</evidence>
<dbReference type="InterPro" id="IPR007736">
    <property type="entry name" value="Caleosin-related"/>
</dbReference>
<evidence type="ECO:0000256" key="5">
    <source>
        <dbReference type="ARBA" id="ARBA00022737"/>
    </source>
</evidence>
<comment type="similarity">
    <text evidence="3">Belongs to the disease resistance NB-LRR family.</text>
</comment>
<keyword evidence="10" id="KW-0472">Membrane</keyword>
<feature type="domain" description="Disease resistance N-terminal" evidence="13">
    <location>
        <begin position="9"/>
        <end position="89"/>
    </location>
</feature>
<dbReference type="InterPro" id="IPR027417">
    <property type="entry name" value="P-loop_NTPase"/>
</dbReference>
<dbReference type="Pfam" id="PF23559">
    <property type="entry name" value="WHD_DRP"/>
    <property type="match status" value="1"/>
</dbReference>
<keyword evidence="5" id="KW-0677">Repeat</keyword>
<dbReference type="InterPro" id="IPR055414">
    <property type="entry name" value="LRR_R13L4/SHOC2-like"/>
</dbReference>
<proteinExistence type="inferred from homology"/>
<dbReference type="CDD" id="cd14798">
    <property type="entry name" value="RX-CC_like"/>
    <property type="match status" value="1"/>
</dbReference>
<feature type="domain" description="NB-ARC" evidence="12">
    <location>
        <begin position="159"/>
        <end position="333"/>
    </location>
</feature>
<dbReference type="AlphaFoldDB" id="A0AAE1V8V4"/>
<dbReference type="SUPFAM" id="SSF52058">
    <property type="entry name" value="L domain-like"/>
    <property type="match status" value="1"/>
</dbReference>
<dbReference type="Proteomes" id="UP001291623">
    <property type="component" value="Unassembled WGS sequence"/>
</dbReference>
<dbReference type="InterPro" id="IPR032675">
    <property type="entry name" value="LRR_dom_sf"/>
</dbReference>
<dbReference type="Gene3D" id="1.20.5.4130">
    <property type="match status" value="1"/>
</dbReference>
<evidence type="ECO:0000256" key="2">
    <source>
        <dbReference type="ARBA" id="ARBA00006765"/>
    </source>
</evidence>
<evidence type="ECO:0000313" key="16">
    <source>
        <dbReference type="EMBL" id="KAK4354866.1"/>
    </source>
</evidence>
<dbReference type="Gene3D" id="1.10.10.10">
    <property type="entry name" value="Winged helix-like DNA-binding domain superfamily/Winged helix DNA-binding domain"/>
    <property type="match status" value="1"/>
</dbReference>
<evidence type="ECO:0000256" key="10">
    <source>
        <dbReference type="ARBA" id="ARBA00023136"/>
    </source>
</evidence>
<dbReference type="Pfam" id="PF05042">
    <property type="entry name" value="Caleosin"/>
    <property type="match status" value="1"/>
</dbReference>
<feature type="domain" description="Disease resistance R13L4/SHOC-2-like LRR" evidence="15">
    <location>
        <begin position="587"/>
        <end position="902"/>
    </location>
</feature>
<accession>A0AAE1V8V4</accession>
<dbReference type="FunFam" id="1.10.10.10:FF:000322">
    <property type="entry name" value="Probable disease resistance protein At1g63360"/>
    <property type="match status" value="1"/>
</dbReference>
<dbReference type="InterPro" id="IPR044974">
    <property type="entry name" value="Disease_R_plants"/>
</dbReference>
<feature type="coiled-coil region" evidence="11">
    <location>
        <begin position="707"/>
        <end position="734"/>
    </location>
</feature>
<evidence type="ECO:0000259" key="14">
    <source>
        <dbReference type="Pfam" id="PF23559"/>
    </source>
</evidence>
<comment type="subcellular location">
    <subcellularLocation>
        <location evidence="1">Membrane</location>
        <topology evidence="1">Peripheral membrane protein</topology>
    </subcellularLocation>
</comment>
<dbReference type="InterPro" id="IPR041118">
    <property type="entry name" value="Rx_N"/>
</dbReference>
<dbReference type="SUPFAM" id="SSF52540">
    <property type="entry name" value="P-loop containing nucleoside triphosphate hydrolases"/>
    <property type="match status" value="1"/>
</dbReference>
<evidence type="ECO:0000256" key="9">
    <source>
        <dbReference type="ARBA" id="ARBA00023054"/>
    </source>
</evidence>
<dbReference type="Gene3D" id="3.80.10.10">
    <property type="entry name" value="Ribonuclease Inhibitor"/>
    <property type="match status" value="1"/>
</dbReference>
<keyword evidence="9 11" id="KW-0175">Coiled coil</keyword>
<dbReference type="PANTHER" id="PTHR23155:SF1185">
    <property type="entry name" value="DISEASE RESISTANCE RPP8-LIKE PROTEIN 3-RELATED"/>
    <property type="match status" value="1"/>
</dbReference>
<dbReference type="FunFam" id="3.40.50.300:FF:001091">
    <property type="entry name" value="Probable disease resistance protein At1g61300"/>
    <property type="match status" value="1"/>
</dbReference>
<keyword evidence="7" id="KW-0611">Plant defense</keyword>
<dbReference type="Gene3D" id="3.40.50.300">
    <property type="entry name" value="P-loop containing nucleotide triphosphate hydrolases"/>
    <property type="match status" value="1"/>
</dbReference>
<keyword evidence="4" id="KW-0433">Leucine-rich repeat</keyword>
<evidence type="ECO:0000259" key="13">
    <source>
        <dbReference type="Pfam" id="PF18052"/>
    </source>
</evidence>
<evidence type="ECO:0000259" key="15">
    <source>
        <dbReference type="Pfam" id="PF23598"/>
    </source>
</evidence>
<dbReference type="EMBL" id="JAVYJV010000014">
    <property type="protein sequence ID" value="KAK4354866.1"/>
    <property type="molecule type" value="Genomic_DNA"/>
</dbReference>
<dbReference type="Gene3D" id="1.10.8.430">
    <property type="entry name" value="Helical domain of apoptotic protease-activating factors"/>
    <property type="match status" value="1"/>
</dbReference>
<dbReference type="GO" id="GO:0098542">
    <property type="term" value="P:defense response to other organism"/>
    <property type="evidence" value="ECO:0007669"/>
    <property type="project" value="TreeGrafter"/>
</dbReference>